<reference evidence="5" key="1">
    <citation type="submission" date="2021-02" db="EMBL/GenBank/DDBJ databases">
        <authorList>
            <person name="Nowell W R."/>
        </authorList>
    </citation>
    <scope>NUCLEOTIDE SEQUENCE</scope>
</reference>
<dbReference type="EMBL" id="CAJNOM010000495">
    <property type="protein sequence ID" value="CAF1469395.1"/>
    <property type="molecule type" value="Genomic_DNA"/>
</dbReference>
<dbReference type="InterPro" id="IPR001611">
    <property type="entry name" value="Leu-rich_rpt"/>
</dbReference>
<evidence type="ECO:0000256" key="3">
    <source>
        <dbReference type="ARBA" id="ARBA00023212"/>
    </source>
</evidence>
<proteinExistence type="predicted"/>
<organism evidence="5 9">
    <name type="scientific">Adineta steineri</name>
    <dbReference type="NCBI Taxonomy" id="433720"/>
    <lineage>
        <taxon>Eukaryota</taxon>
        <taxon>Metazoa</taxon>
        <taxon>Spiralia</taxon>
        <taxon>Gnathifera</taxon>
        <taxon>Rotifera</taxon>
        <taxon>Eurotatoria</taxon>
        <taxon>Bdelloidea</taxon>
        <taxon>Adinetida</taxon>
        <taxon>Adinetidae</taxon>
        <taxon>Adineta</taxon>
    </lineage>
</organism>
<comment type="subcellular location">
    <subcellularLocation>
        <location evidence="1">Cytoplasm</location>
        <location evidence="1">Cytoskeleton</location>
    </subcellularLocation>
</comment>
<dbReference type="SMART" id="SM00368">
    <property type="entry name" value="LRR_RI"/>
    <property type="match status" value="6"/>
</dbReference>
<dbReference type="EMBL" id="CAJNOI010000146">
    <property type="protein sequence ID" value="CAF1127706.1"/>
    <property type="molecule type" value="Genomic_DNA"/>
</dbReference>
<dbReference type="PROSITE" id="PS50181">
    <property type="entry name" value="FBOX"/>
    <property type="match status" value="1"/>
</dbReference>
<keyword evidence="2" id="KW-0963">Cytoplasm</keyword>
<dbReference type="InterPro" id="IPR052410">
    <property type="entry name" value="DRC5"/>
</dbReference>
<dbReference type="OrthoDB" id="120976at2759"/>
<protein>
    <recommendedName>
        <fullName evidence="4">F-box domain-containing protein</fullName>
    </recommendedName>
</protein>
<evidence type="ECO:0000256" key="2">
    <source>
        <dbReference type="ARBA" id="ARBA00022490"/>
    </source>
</evidence>
<dbReference type="PANTHER" id="PTHR24107">
    <property type="entry name" value="YNEIN REGULATORY COMPLEX SUBUNIT 5"/>
    <property type="match status" value="1"/>
</dbReference>
<feature type="domain" description="F-box" evidence="4">
    <location>
        <begin position="6"/>
        <end position="53"/>
    </location>
</feature>
<evidence type="ECO:0000313" key="6">
    <source>
        <dbReference type="EMBL" id="CAF1468880.1"/>
    </source>
</evidence>
<dbReference type="Proteomes" id="UP000663877">
    <property type="component" value="Unassembled WGS sequence"/>
</dbReference>
<dbReference type="Gene3D" id="3.80.10.10">
    <property type="entry name" value="Ribonuclease Inhibitor"/>
    <property type="match status" value="2"/>
</dbReference>
<evidence type="ECO:0000313" key="9">
    <source>
        <dbReference type="Proteomes" id="UP000663877"/>
    </source>
</evidence>
<dbReference type="Pfam" id="PF13516">
    <property type="entry name" value="LRR_6"/>
    <property type="match status" value="6"/>
</dbReference>
<dbReference type="Proteomes" id="UP000663832">
    <property type="component" value="Unassembled WGS sequence"/>
</dbReference>
<dbReference type="SUPFAM" id="SSF52047">
    <property type="entry name" value="RNI-like"/>
    <property type="match status" value="1"/>
</dbReference>
<evidence type="ECO:0000313" key="8">
    <source>
        <dbReference type="Proteomes" id="UP000663832"/>
    </source>
</evidence>
<accession>A0A814R1U6</accession>
<dbReference type="GO" id="GO:0005856">
    <property type="term" value="C:cytoskeleton"/>
    <property type="evidence" value="ECO:0007669"/>
    <property type="project" value="UniProtKB-SubCell"/>
</dbReference>
<dbReference type="InterPro" id="IPR001810">
    <property type="entry name" value="F-box_dom"/>
</dbReference>
<dbReference type="EMBL" id="CAJNOM010000494">
    <property type="protein sequence ID" value="CAF1468880.1"/>
    <property type="molecule type" value="Genomic_DNA"/>
</dbReference>
<dbReference type="InterPro" id="IPR032675">
    <property type="entry name" value="LRR_dom_sf"/>
</dbReference>
<keyword evidence="8" id="KW-1185">Reference proteome</keyword>
<name>A0A814R1U6_9BILA</name>
<dbReference type="PANTHER" id="PTHR24107:SF2">
    <property type="entry name" value="NLR FAMILY CARD DOMAIN CONTAINING 3"/>
    <property type="match status" value="1"/>
</dbReference>
<evidence type="ECO:0000313" key="7">
    <source>
        <dbReference type="EMBL" id="CAF1469395.1"/>
    </source>
</evidence>
<dbReference type="AlphaFoldDB" id="A0A814R1U6"/>
<comment type="caution">
    <text evidence="5">The sequence shown here is derived from an EMBL/GenBank/DDBJ whole genome shotgun (WGS) entry which is preliminary data.</text>
</comment>
<gene>
    <name evidence="5" type="ORF">BJG266_LOCUS22819</name>
    <name evidence="6" type="ORF">QVE165_LOCUS41440</name>
    <name evidence="7" type="ORF">QVE165_LOCUS41477</name>
</gene>
<evidence type="ECO:0000259" key="4">
    <source>
        <dbReference type="PROSITE" id="PS50181"/>
    </source>
</evidence>
<sequence>MSTNRTLTLHTLPVELIYCILDNLDDLTIILSLRNVCLQLNAIIDIYPRYQTLTTLNLAHNRVGAIGTQHLALVLRNNNSMLTMLDLDWNYLGDEGIRYLASQTENKAYTTIPIFENITGVLRFSGRCYNPENTTKTLGVRNALTTLNLRGNNISAIGAKYLGHAIQNNTTLTTLNLDINSIGDEGVQHLALALQNNTTLTTLSLQINNIRAEGAHYLAIALQCNQTLTTLNLQNNCILEEGARYLINALRSNNTLTMLNLQHTDIRPRHEQRFINADNHILAIIHF</sequence>
<evidence type="ECO:0000256" key="1">
    <source>
        <dbReference type="ARBA" id="ARBA00004245"/>
    </source>
</evidence>
<keyword evidence="3" id="KW-0206">Cytoskeleton</keyword>
<evidence type="ECO:0000313" key="5">
    <source>
        <dbReference type="EMBL" id="CAF1127706.1"/>
    </source>
</evidence>